<dbReference type="CDD" id="cd06558">
    <property type="entry name" value="crotonase-like"/>
    <property type="match status" value="1"/>
</dbReference>
<accession>J9DXA4</accession>
<dbReference type="NCBIfam" id="NF004127">
    <property type="entry name" value="PRK05617.1"/>
    <property type="match status" value="1"/>
</dbReference>
<feature type="domain" description="Enoyl-CoA hydratase/isomerase" evidence="4">
    <location>
        <begin position="24"/>
        <end position="364"/>
    </location>
</feature>
<keyword evidence="6" id="KW-1185">Reference proteome</keyword>
<gene>
    <name evidence="5" type="ORF">IMCC14465_14330</name>
</gene>
<dbReference type="EMBL" id="ALYF01000003">
    <property type="protein sequence ID" value="EJW21637.1"/>
    <property type="molecule type" value="Genomic_DNA"/>
</dbReference>
<reference evidence="5 6" key="1">
    <citation type="journal article" date="2012" name="J. Bacteriol.">
        <title>Genome Sequence of Strain IMCC14465, Isolated from the East Sea, Belonging to the PS1 Clade of Alphaproteobacteria.</title>
        <authorList>
            <person name="Yang S.J."/>
            <person name="Kang I."/>
            <person name="Cho J.C."/>
        </authorList>
    </citation>
    <scope>NUCLEOTIDE SEQUENCE [LARGE SCALE GENOMIC DNA]</scope>
    <source>
        <strain evidence="5 6">IMCC14465</strain>
    </source>
</reference>
<dbReference type="PANTHER" id="PTHR43176">
    <property type="entry name" value="3-HYDROXYISOBUTYRYL-COA HYDROLASE-RELATED"/>
    <property type="match status" value="1"/>
</dbReference>
<dbReference type="SUPFAM" id="SSF52096">
    <property type="entry name" value="ClpP/crotonase"/>
    <property type="match status" value="1"/>
</dbReference>
<dbReference type="AlphaFoldDB" id="J9DXA4"/>
<dbReference type="PANTHER" id="PTHR43176:SF3">
    <property type="entry name" value="3-HYDROXYISOBUTYRYL-COA HYDROLASE, MITOCHONDRIAL"/>
    <property type="match status" value="1"/>
</dbReference>
<protein>
    <recommendedName>
        <fullName evidence="2">3-hydroxyisobutyryl-CoA hydrolase</fullName>
        <ecNumber evidence="2">3.1.2.4</ecNumber>
    </recommendedName>
</protein>
<evidence type="ECO:0000313" key="5">
    <source>
        <dbReference type="EMBL" id="EJW21637.1"/>
    </source>
</evidence>
<dbReference type="Pfam" id="PF16113">
    <property type="entry name" value="ECH_2"/>
    <property type="match status" value="1"/>
</dbReference>
<evidence type="ECO:0000256" key="3">
    <source>
        <dbReference type="ARBA" id="ARBA00022801"/>
    </source>
</evidence>
<evidence type="ECO:0000313" key="6">
    <source>
        <dbReference type="Proteomes" id="UP000004836"/>
    </source>
</evidence>
<organism evidence="5 6">
    <name type="scientific">alpha proteobacterium IMCC14465</name>
    <dbReference type="NCBI Taxonomy" id="1220535"/>
    <lineage>
        <taxon>Bacteria</taxon>
        <taxon>Pseudomonadati</taxon>
        <taxon>Pseudomonadota</taxon>
        <taxon>Alphaproteobacteria</taxon>
        <taxon>PS1 clade</taxon>
    </lineage>
</organism>
<evidence type="ECO:0000256" key="2">
    <source>
        <dbReference type="ARBA" id="ARBA00011915"/>
    </source>
</evidence>
<dbReference type="eggNOG" id="COG1024">
    <property type="taxonomic scope" value="Bacteria"/>
</dbReference>
<keyword evidence="5" id="KW-0413">Isomerase</keyword>
<dbReference type="InterPro" id="IPR045004">
    <property type="entry name" value="ECH_dom"/>
</dbReference>
<evidence type="ECO:0000259" key="4">
    <source>
        <dbReference type="Pfam" id="PF16113"/>
    </source>
</evidence>
<dbReference type="OrthoDB" id="9790967at2"/>
<name>J9DXA4_9PROT</name>
<dbReference type="GO" id="GO:0003860">
    <property type="term" value="F:3-hydroxyisobutyryl-CoA hydrolase activity"/>
    <property type="evidence" value="ECO:0007669"/>
    <property type="project" value="UniProtKB-EC"/>
</dbReference>
<dbReference type="PATRIC" id="fig|1220535.3.peg.1426"/>
<proteinExistence type="predicted"/>
<sequence length="382" mass="41493">MPNESSNQILGQDEVICRLEAPLGRLTLNRPGALHSLNYNMCALMIDALMAWRSDDTVKAIWIDHQPETRGFCAGGDIRMLSESGQSDGTEACAFFRLEYQLNHLLKTYPKPVFAVMDGVTMGGGVGISVHGAFRIATENTVFAMPETGIALMPDVGGGWFLPRLDGELGAWLAMTGNRLKSADSFAAGIATHYVTTDQLDSVRAHIAEGLAADKNPADLLDEKHQDPGAPVQLDSETRAKIDTCFAFNRAEEIVAKLEDEKSKREGASPDASSDDLWEAKQLATLATKSPQSVKVALKQIRLGGAMADFADNMAMEYAVVSRIVMDPEFHEGVRAVILDKDNAPKWRYASIADVPDADIDAVFEPLPADKAWVPIEIMGTN</sequence>
<dbReference type="Proteomes" id="UP000004836">
    <property type="component" value="Unassembled WGS sequence"/>
</dbReference>
<dbReference type="Gene3D" id="3.90.226.10">
    <property type="entry name" value="2-enoyl-CoA Hydratase, Chain A, domain 1"/>
    <property type="match status" value="1"/>
</dbReference>
<comment type="catalytic activity">
    <reaction evidence="1">
        <text>3-hydroxy-2-methylpropanoyl-CoA + H2O = 3-hydroxy-2-methylpropanoate + CoA + H(+)</text>
        <dbReference type="Rhea" id="RHEA:20888"/>
        <dbReference type="ChEBI" id="CHEBI:11805"/>
        <dbReference type="ChEBI" id="CHEBI:15377"/>
        <dbReference type="ChEBI" id="CHEBI:15378"/>
        <dbReference type="ChEBI" id="CHEBI:57287"/>
        <dbReference type="ChEBI" id="CHEBI:57340"/>
        <dbReference type="EC" id="3.1.2.4"/>
    </reaction>
</comment>
<keyword evidence="3 5" id="KW-0378">Hydrolase</keyword>
<evidence type="ECO:0000256" key="1">
    <source>
        <dbReference type="ARBA" id="ARBA00001709"/>
    </source>
</evidence>
<dbReference type="STRING" id="1220535.IMCC14465_14330"/>
<dbReference type="GO" id="GO:0006574">
    <property type="term" value="P:L-valine catabolic process"/>
    <property type="evidence" value="ECO:0007669"/>
    <property type="project" value="TreeGrafter"/>
</dbReference>
<dbReference type="InterPro" id="IPR029045">
    <property type="entry name" value="ClpP/crotonase-like_dom_sf"/>
</dbReference>
<dbReference type="EC" id="3.1.2.4" evidence="2"/>
<dbReference type="GO" id="GO:0016853">
    <property type="term" value="F:isomerase activity"/>
    <property type="evidence" value="ECO:0007669"/>
    <property type="project" value="UniProtKB-KW"/>
</dbReference>
<comment type="caution">
    <text evidence="5">The sequence shown here is derived from an EMBL/GenBank/DDBJ whole genome shotgun (WGS) entry which is preliminary data.</text>
</comment>
<dbReference type="InterPro" id="IPR032259">
    <property type="entry name" value="HIBYL-CoA-H"/>
</dbReference>